<accession>A0A7J7JAG7</accession>
<dbReference type="Pfam" id="PF16178">
    <property type="entry name" value="Anoct_dimer"/>
    <property type="match status" value="1"/>
</dbReference>
<keyword evidence="3" id="KW-1185">Reference proteome</keyword>
<reference evidence="2" key="1">
    <citation type="submission" date="2020-06" db="EMBL/GenBank/DDBJ databases">
        <title>Draft genome of Bugula neritina, a colonial animal packing powerful symbionts and potential medicines.</title>
        <authorList>
            <person name="Rayko M."/>
        </authorList>
    </citation>
    <scope>NUCLEOTIDE SEQUENCE [LARGE SCALE GENOMIC DNA]</scope>
    <source>
        <strain evidence="2">Kwan_BN1</strain>
    </source>
</reference>
<dbReference type="Proteomes" id="UP000593567">
    <property type="component" value="Unassembled WGS sequence"/>
</dbReference>
<comment type="caution">
    <text evidence="2">The sequence shown here is derived from an EMBL/GenBank/DDBJ whole genome shotgun (WGS) entry which is preliminary data.</text>
</comment>
<feature type="domain" description="Anoctamin dimerisation" evidence="1">
    <location>
        <begin position="1"/>
        <end position="100"/>
    </location>
</feature>
<dbReference type="OrthoDB" id="296386at2759"/>
<dbReference type="EMBL" id="VXIV02002742">
    <property type="protein sequence ID" value="KAF6023229.1"/>
    <property type="molecule type" value="Genomic_DNA"/>
</dbReference>
<sequence length="116" mass="13677">MPWKMCLEYAELFKIKMPIQKNDVDAPMTAQCCTPFAMCRPNVEEEEDYFTSPFYKDGTFIDYQGPDVPQPNFFTPAQRSRMVHEVLLRTRYGDEQQQFGRNHNLQFSSNNFSKCI</sequence>
<evidence type="ECO:0000313" key="3">
    <source>
        <dbReference type="Proteomes" id="UP000593567"/>
    </source>
</evidence>
<name>A0A7J7JAG7_BUGNE</name>
<evidence type="ECO:0000313" key="2">
    <source>
        <dbReference type="EMBL" id="KAF6023229.1"/>
    </source>
</evidence>
<proteinExistence type="predicted"/>
<organism evidence="2 3">
    <name type="scientific">Bugula neritina</name>
    <name type="common">Brown bryozoan</name>
    <name type="synonym">Sertularia neritina</name>
    <dbReference type="NCBI Taxonomy" id="10212"/>
    <lineage>
        <taxon>Eukaryota</taxon>
        <taxon>Metazoa</taxon>
        <taxon>Spiralia</taxon>
        <taxon>Lophotrochozoa</taxon>
        <taxon>Bryozoa</taxon>
        <taxon>Gymnolaemata</taxon>
        <taxon>Cheilostomatida</taxon>
        <taxon>Flustrina</taxon>
        <taxon>Buguloidea</taxon>
        <taxon>Bugulidae</taxon>
        <taxon>Bugula</taxon>
    </lineage>
</organism>
<dbReference type="InterPro" id="IPR032394">
    <property type="entry name" value="Anoct_dimer"/>
</dbReference>
<dbReference type="AlphaFoldDB" id="A0A7J7JAG7"/>
<dbReference type="GO" id="GO:0046983">
    <property type="term" value="F:protein dimerization activity"/>
    <property type="evidence" value="ECO:0007669"/>
    <property type="project" value="InterPro"/>
</dbReference>
<gene>
    <name evidence="2" type="ORF">EB796_018461</name>
</gene>
<evidence type="ECO:0000259" key="1">
    <source>
        <dbReference type="Pfam" id="PF16178"/>
    </source>
</evidence>
<protein>
    <submittedName>
        <fullName evidence="2">ANO4</fullName>
    </submittedName>
</protein>